<evidence type="ECO:0000313" key="1">
    <source>
        <dbReference type="EMBL" id="GBL72133.1"/>
    </source>
</evidence>
<reference evidence="1 2" key="1">
    <citation type="journal article" date="2019" name="Sci. Rep.">
        <title>Orb-weaving spider Araneus ventricosus genome elucidates the spidroin gene catalogue.</title>
        <authorList>
            <person name="Kono N."/>
            <person name="Nakamura H."/>
            <person name="Ohtoshi R."/>
            <person name="Moran D.A.P."/>
            <person name="Shinohara A."/>
            <person name="Yoshida Y."/>
            <person name="Fujiwara M."/>
            <person name="Mori M."/>
            <person name="Tomita M."/>
            <person name="Arakawa K."/>
        </authorList>
    </citation>
    <scope>NUCLEOTIDE SEQUENCE [LARGE SCALE GENOMIC DNA]</scope>
</reference>
<gene>
    <name evidence="1" type="ORF">AVEN_115135_1</name>
</gene>
<organism evidence="1 2">
    <name type="scientific">Araneus ventricosus</name>
    <name type="common">Orbweaver spider</name>
    <name type="synonym">Epeira ventricosa</name>
    <dbReference type="NCBI Taxonomy" id="182803"/>
    <lineage>
        <taxon>Eukaryota</taxon>
        <taxon>Metazoa</taxon>
        <taxon>Ecdysozoa</taxon>
        <taxon>Arthropoda</taxon>
        <taxon>Chelicerata</taxon>
        <taxon>Arachnida</taxon>
        <taxon>Araneae</taxon>
        <taxon>Araneomorphae</taxon>
        <taxon>Entelegynae</taxon>
        <taxon>Araneoidea</taxon>
        <taxon>Araneidae</taxon>
        <taxon>Araneus</taxon>
    </lineage>
</organism>
<proteinExistence type="predicted"/>
<name>A0A4Y1ZXD5_ARAVE</name>
<accession>A0A4Y1ZXD5</accession>
<comment type="caution">
    <text evidence="1">The sequence shown here is derived from an EMBL/GenBank/DDBJ whole genome shotgun (WGS) entry which is preliminary data.</text>
</comment>
<dbReference type="EMBL" id="BGPR01000001">
    <property type="protein sequence ID" value="GBL72133.1"/>
    <property type="molecule type" value="Genomic_DNA"/>
</dbReference>
<sequence>MRVGIVPFPNMQKELMQSQFVFIIWRRVKYSTDAQSCPTNTRTRDKGKQISHINTCTFKSPIPPESPKPHQEYDAINIDHWRFSCVGTNGFPR</sequence>
<dbReference type="Proteomes" id="UP000499080">
    <property type="component" value="Unassembled WGS sequence"/>
</dbReference>
<keyword evidence="2" id="KW-1185">Reference proteome</keyword>
<dbReference type="AlphaFoldDB" id="A0A4Y1ZXD5"/>
<protein>
    <submittedName>
        <fullName evidence="1">Uncharacterized protein</fullName>
    </submittedName>
</protein>
<evidence type="ECO:0000313" key="2">
    <source>
        <dbReference type="Proteomes" id="UP000499080"/>
    </source>
</evidence>